<name>A0A1X2IL17_9FUNG</name>
<protein>
    <submittedName>
        <fullName evidence="3">Uncharacterized protein</fullName>
    </submittedName>
</protein>
<keyword evidence="4" id="KW-1185">Reference proteome</keyword>
<evidence type="ECO:0000256" key="1">
    <source>
        <dbReference type="SAM" id="MobiDB-lite"/>
    </source>
</evidence>
<comment type="caution">
    <text evidence="3">The sequence shown here is derived from an EMBL/GenBank/DDBJ whole genome shotgun (WGS) entry which is preliminary data.</text>
</comment>
<proteinExistence type="predicted"/>
<sequence length="167" mass="18105">MEGHHHYHHSNNTSASQTQEPSLLVTSHSLHPSSLSSGTTNLRTDHHPSSIGGDVPMTTTGPITISVVVALTLVICMILNCGKVKRKLNLCRDNKRIQPFMDSEKSTKSDGPTGEILASSPLPLSDSGESPWPATSPIFYPKFPLPVAQHTPRGPFHHPLPLPRSIK</sequence>
<dbReference type="OrthoDB" id="10519494at2759"/>
<evidence type="ECO:0000256" key="2">
    <source>
        <dbReference type="SAM" id="Phobius"/>
    </source>
</evidence>
<feature type="compositionally biased region" description="Polar residues" evidence="1">
    <location>
        <begin position="10"/>
        <end position="20"/>
    </location>
</feature>
<keyword evidence="2" id="KW-1133">Transmembrane helix</keyword>
<feature type="compositionally biased region" description="Low complexity" evidence="1">
    <location>
        <begin position="21"/>
        <end position="37"/>
    </location>
</feature>
<organism evidence="3 4">
    <name type="scientific">Absidia repens</name>
    <dbReference type="NCBI Taxonomy" id="90262"/>
    <lineage>
        <taxon>Eukaryota</taxon>
        <taxon>Fungi</taxon>
        <taxon>Fungi incertae sedis</taxon>
        <taxon>Mucoromycota</taxon>
        <taxon>Mucoromycotina</taxon>
        <taxon>Mucoromycetes</taxon>
        <taxon>Mucorales</taxon>
        <taxon>Cunninghamellaceae</taxon>
        <taxon>Absidia</taxon>
    </lineage>
</organism>
<evidence type="ECO:0000313" key="4">
    <source>
        <dbReference type="Proteomes" id="UP000193560"/>
    </source>
</evidence>
<evidence type="ECO:0000313" key="3">
    <source>
        <dbReference type="EMBL" id="ORZ18451.1"/>
    </source>
</evidence>
<accession>A0A1X2IL17</accession>
<dbReference type="Proteomes" id="UP000193560">
    <property type="component" value="Unassembled WGS sequence"/>
</dbReference>
<feature type="region of interest" description="Disordered" evidence="1">
    <location>
        <begin position="102"/>
        <end position="130"/>
    </location>
</feature>
<dbReference type="EMBL" id="MCGE01000008">
    <property type="protein sequence ID" value="ORZ18451.1"/>
    <property type="molecule type" value="Genomic_DNA"/>
</dbReference>
<feature type="transmembrane region" description="Helical" evidence="2">
    <location>
        <begin position="63"/>
        <end position="82"/>
    </location>
</feature>
<keyword evidence="2" id="KW-0472">Membrane</keyword>
<reference evidence="3 4" key="1">
    <citation type="submission" date="2016-07" db="EMBL/GenBank/DDBJ databases">
        <title>Pervasive Adenine N6-methylation of Active Genes in Fungi.</title>
        <authorList>
            <consortium name="DOE Joint Genome Institute"/>
            <person name="Mondo S.J."/>
            <person name="Dannebaum R.O."/>
            <person name="Kuo R.C."/>
            <person name="Labutti K."/>
            <person name="Haridas S."/>
            <person name="Kuo A."/>
            <person name="Salamov A."/>
            <person name="Ahrendt S.R."/>
            <person name="Lipzen A."/>
            <person name="Sullivan W."/>
            <person name="Andreopoulos W.B."/>
            <person name="Clum A."/>
            <person name="Lindquist E."/>
            <person name="Daum C."/>
            <person name="Ramamoorthy G.K."/>
            <person name="Gryganskyi A."/>
            <person name="Culley D."/>
            <person name="Magnuson J.K."/>
            <person name="James T.Y."/>
            <person name="O'Malley M.A."/>
            <person name="Stajich J.E."/>
            <person name="Spatafora J.W."/>
            <person name="Visel A."/>
            <person name="Grigoriev I.V."/>
        </authorList>
    </citation>
    <scope>NUCLEOTIDE SEQUENCE [LARGE SCALE GENOMIC DNA]</scope>
    <source>
        <strain evidence="3 4">NRRL 1336</strain>
    </source>
</reference>
<dbReference type="AlphaFoldDB" id="A0A1X2IL17"/>
<gene>
    <name evidence="3" type="ORF">BCR42DRAFT_390573</name>
</gene>
<feature type="region of interest" description="Disordered" evidence="1">
    <location>
        <begin position="1"/>
        <end position="57"/>
    </location>
</feature>
<keyword evidence="2" id="KW-0812">Transmembrane</keyword>